<dbReference type="InterPro" id="IPR001338">
    <property type="entry name" value="Class_I_Hydrophobin"/>
</dbReference>
<evidence type="ECO:0000256" key="3">
    <source>
        <dbReference type="ARBA" id="ARBA00022512"/>
    </source>
</evidence>
<dbReference type="GO" id="GO:0005199">
    <property type="term" value="F:structural constituent of cell wall"/>
    <property type="evidence" value="ECO:0007669"/>
    <property type="project" value="InterPro"/>
</dbReference>
<evidence type="ECO:0000256" key="1">
    <source>
        <dbReference type="ARBA" id="ARBA00004191"/>
    </source>
</evidence>
<dbReference type="HOGENOM" id="CLU_105134_3_1_1"/>
<dbReference type="Proteomes" id="UP000054549">
    <property type="component" value="Unassembled WGS sequence"/>
</dbReference>
<keyword evidence="6" id="KW-0732">Signal</keyword>
<evidence type="ECO:0000313" key="8">
    <source>
        <dbReference type="Proteomes" id="UP000054549"/>
    </source>
</evidence>
<comment type="similarity">
    <text evidence="2 6">Belongs to the fungal hydrophobin family.</text>
</comment>
<proteinExistence type="inferred from homology"/>
<dbReference type="EMBL" id="KN818275">
    <property type="protein sequence ID" value="KIL62135.1"/>
    <property type="molecule type" value="Genomic_DNA"/>
</dbReference>
<comment type="subcellular location">
    <subcellularLocation>
        <location evidence="1 6">Secreted</location>
        <location evidence="1 6">Cell wall</location>
    </subcellularLocation>
</comment>
<accession>A0A0C2SGA7</accession>
<keyword evidence="8" id="KW-1185">Reference proteome</keyword>
<keyword evidence="4 6" id="KW-0964">Secreted</keyword>
<dbReference type="CDD" id="cd23507">
    <property type="entry name" value="hydrophobin_I"/>
    <property type="match status" value="1"/>
</dbReference>
<evidence type="ECO:0000256" key="4">
    <source>
        <dbReference type="ARBA" id="ARBA00022525"/>
    </source>
</evidence>
<gene>
    <name evidence="7" type="ORF">M378DRAFT_13078</name>
</gene>
<reference evidence="7 8" key="1">
    <citation type="submission" date="2014-04" db="EMBL/GenBank/DDBJ databases">
        <title>Evolutionary Origins and Diversification of the Mycorrhizal Mutualists.</title>
        <authorList>
            <consortium name="DOE Joint Genome Institute"/>
            <consortium name="Mycorrhizal Genomics Consortium"/>
            <person name="Kohler A."/>
            <person name="Kuo A."/>
            <person name="Nagy L.G."/>
            <person name="Floudas D."/>
            <person name="Copeland A."/>
            <person name="Barry K.W."/>
            <person name="Cichocki N."/>
            <person name="Veneault-Fourrey C."/>
            <person name="LaButti K."/>
            <person name="Lindquist E.A."/>
            <person name="Lipzen A."/>
            <person name="Lundell T."/>
            <person name="Morin E."/>
            <person name="Murat C."/>
            <person name="Riley R."/>
            <person name="Ohm R."/>
            <person name="Sun H."/>
            <person name="Tunlid A."/>
            <person name="Henrissat B."/>
            <person name="Grigoriev I.V."/>
            <person name="Hibbett D.S."/>
            <person name="Martin F."/>
        </authorList>
    </citation>
    <scope>NUCLEOTIDE SEQUENCE [LARGE SCALE GENOMIC DNA]</scope>
    <source>
        <strain evidence="7 8">Koide BX008</strain>
    </source>
</reference>
<dbReference type="GO" id="GO:0009277">
    <property type="term" value="C:fungal-type cell wall"/>
    <property type="evidence" value="ECO:0007669"/>
    <property type="project" value="InterPro"/>
</dbReference>
<dbReference type="AlphaFoldDB" id="A0A0C2SGA7"/>
<evidence type="ECO:0000313" key="7">
    <source>
        <dbReference type="EMBL" id="KIL62135.1"/>
    </source>
</evidence>
<organism evidence="7 8">
    <name type="scientific">Amanita muscaria (strain Koide BX008)</name>
    <dbReference type="NCBI Taxonomy" id="946122"/>
    <lineage>
        <taxon>Eukaryota</taxon>
        <taxon>Fungi</taxon>
        <taxon>Dikarya</taxon>
        <taxon>Basidiomycota</taxon>
        <taxon>Agaricomycotina</taxon>
        <taxon>Agaricomycetes</taxon>
        <taxon>Agaricomycetidae</taxon>
        <taxon>Agaricales</taxon>
        <taxon>Pluteineae</taxon>
        <taxon>Amanitaceae</taxon>
        <taxon>Amanita</taxon>
    </lineage>
</organism>
<feature type="chain" id="PRO_5013985401" description="Hydrophobin" evidence="6">
    <location>
        <begin position="18"/>
        <end position="110"/>
    </location>
</feature>
<dbReference type="Pfam" id="PF01185">
    <property type="entry name" value="Hydrophobin"/>
    <property type="match status" value="1"/>
</dbReference>
<dbReference type="InParanoid" id="A0A0C2SGA7"/>
<feature type="signal peptide" evidence="6">
    <location>
        <begin position="1"/>
        <end position="17"/>
    </location>
</feature>
<sequence length="110" mass="11433">MLFSRIALFALPAIAAAAVLPRDNQCKQETSQMCCNNLVKESALSEGQKKLVTASGFQLDNAAAQFGFACTPIANAPLASSVAGCQTYNVCCQNTTATGVVAMNCSPIIL</sequence>
<evidence type="ECO:0000256" key="5">
    <source>
        <dbReference type="ARBA" id="ARBA00023157"/>
    </source>
</evidence>
<evidence type="ECO:0000256" key="6">
    <source>
        <dbReference type="RuleBase" id="RU365009"/>
    </source>
</evidence>
<keyword evidence="3 6" id="KW-0134">Cell wall</keyword>
<evidence type="ECO:0000256" key="2">
    <source>
        <dbReference type="ARBA" id="ARBA00010446"/>
    </source>
</evidence>
<protein>
    <recommendedName>
        <fullName evidence="6">Hydrophobin</fullName>
    </recommendedName>
</protein>
<name>A0A0C2SGA7_AMAMK</name>
<keyword evidence="5 6" id="KW-1015">Disulfide bond</keyword>